<dbReference type="InterPro" id="IPR000700">
    <property type="entry name" value="PAS-assoc_C"/>
</dbReference>
<keyword evidence="19" id="KW-1185">Reference proteome</keyword>
<evidence type="ECO:0000256" key="9">
    <source>
        <dbReference type="ARBA" id="ARBA00022737"/>
    </source>
</evidence>
<evidence type="ECO:0000256" key="2">
    <source>
        <dbReference type="ARBA" id="ARBA00012438"/>
    </source>
</evidence>
<comment type="catalytic activity">
    <reaction evidence="1">
        <text>ATP + protein L-histidine = ADP + protein N-phospho-L-histidine.</text>
        <dbReference type="EC" id="2.7.13.3"/>
    </reaction>
</comment>
<evidence type="ECO:0000256" key="8">
    <source>
        <dbReference type="ARBA" id="ARBA00022679"/>
    </source>
</evidence>
<feature type="domain" description="PAS" evidence="16">
    <location>
        <begin position="268"/>
        <end position="339"/>
    </location>
</feature>
<dbReference type="Proteomes" id="UP000606490">
    <property type="component" value="Unassembled WGS sequence"/>
</dbReference>
<keyword evidence="11" id="KW-0418">Kinase</keyword>
<comment type="caution">
    <text evidence="18">The sequence shown here is derived from an EMBL/GenBank/DDBJ whole genome shotgun (WGS) entry which is preliminary data.</text>
</comment>
<evidence type="ECO:0000256" key="10">
    <source>
        <dbReference type="ARBA" id="ARBA00022741"/>
    </source>
</evidence>
<evidence type="ECO:0000256" key="5">
    <source>
        <dbReference type="ARBA" id="ARBA00022606"/>
    </source>
</evidence>
<accession>A0ABS1V7V1</accession>
<dbReference type="PROSITE" id="PS50113">
    <property type="entry name" value="PAC"/>
    <property type="match status" value="3"/>
</dbReference>
<dbReference type="SUPFAM" id="SSF55785">
    <property type="entry name" value="PYP-like sensor domain (PAS domain)"/>
    <property type="match status" value="3"/>
</dbReference>
<dbReference type="Pfam" id="PF08448">
    <property type="entry name" value="PAS_4"/>
    <property type="match status" value="1"/>
</dbReference>
<dbReference type="Pfam" id="PF07536">
    <property type="entry name" value="HWE_HK"/>
    <property type="match status" value="1"/>
</dbReference>
<dbReference type="Gene3D" id="3.30.450.20">
    <property type="entry name" value="PAS domain"/>
    <property type="match status" value="4"/>
</dbReference>
<evidence type="ECO:0000313" key="18">
    <source>
        <dbReference type="EMBL" id="MBL6457236.1"/>
    </source>
</evidence>
<dbReference type="Gene3D" id="2.10.70.100">
    <property type="match status" value="1"/>
</dbReference>
<keyword evidence="10" id="KW-0547">Nucleotide-binding</keyword>
<dbReference type="SMART" id="SM00911">
    <property type="entry name" value="HWE_HK"/>
    <property type="match status" value="1"/>
</dbReference>
<keyword evidence="5" id="KW-0716">Sensory transduction</keyword>
<keyword evidence="7" id="KW-0288">FMN</keyword>
<keyword evidence="13" id="KW-0157">Chromophore</keyword>
<evidence type="ECO:0000256" key="15">
    <source>
        <dbReference type="ARBA" id="ARBA00023170"/>
    </source>
</evidence>
<dbReference type="InterPro" id="IPR000014">
    <property type="entry name" value="PAS"/>
</dbReference>
<dbReference type="InterPro" id="IPR001610">
    <property type="entry name" value="PAC"/>
</dbReference>
<protein>
    <recommendedName>
        <fullName evidence="2">histidine kinase</fullName>
        <ecNumber evidence="2">2.7.13.3</ecNumber>
    </recommendedName>
</protein>
<dbReference type="InterPro" id="IPR035965">
    <property type="entry name" value="PAS-like_dom_sf"/>
</dbReference>
<evidence type="ECO:0000256" key="6">
    <source>
        <dbReference type="ARBA" id="ARBA00022630"/>
    </source>
</evidence>
<keyword evidence="8" id="KW-0808">Transferase</keyword>
<evidence type="ECO:0000256" key="4">
    <source>
        <dbReference type="ARBA" id="ARBA00022553"/>
    </source>
</evidence>
<evidence type="ECO:0000256" key="7">
    <source>
        <dbReference type="ARBA" id="ARBA00022643"/>
    </source>
</evidence>
<evidence type="ECO:0000256" key="14">
    <source>
        <dbReference type="ARBA" id="ARBA00023026"/>
    </source>
</evidence>
<dbReference type="SMART" id="SM00091">
    <property type="entry name" value="PAS"/>
    <property type="match status" value="4"/>
</dbReference>
<evidence type="ECO:0000256" key="1">
    <source>
        <dbReference type="ARBA" id="ARBA00000085"/>
    </source>
</evidence>
<keyword evidence="4" id="KW-0597">Phosphoprotein</keyword>
<dbReference type="PROSITE" id="PS50112">
    <property type="entry name" value="PAS"/>
    <property type="match status" value="1"/>
</dbReference>
<evidence type="ECO:0000256" key="13">
    <source>
        <dbReference type="ARBA" id="ARBA00022991"/>
    </source>
</evidence>
<dbReference type="InterPro" id="IPR013656">
    <property type="entry name" value="PAS_4"/>
</dbReference>
<evidence type="ECO:0000259" key="16">
    <source>
        <dbReference type="PROSITE" id="PS50112"/>
    </source>
</evidence>
<evidence type="ECO:0000259" key="17">
    <source>
        <dbReference type="PROSITE" id="PS50113"/>
    </source>
</evidence>
<dbReference type="Pfam" id="PF08447">
    <property type="entry name" value="PAS_3"/>
    <property type="match status" value="2"/>
</dbReference>
<name>A0ABS1V7V1_9PROT</name>
<dbReference type="NCBIfam" id="TIGR00229">
    <property type="entry name" value="sensory_box"/>
    <property type="match status" value="3"/>
</dbReference>
<dbReference type="PANTHER" id="PTHR41523:SF8">
    <property type="entry name" value="ETHYLENE RESPONSE SENSOR PROTEIN"/>
    <property type="match status" value="1"/>
</dbReference>
<proteinExistence type="predicted"/>
<dbReference type="InterPro" id="IPR013655">
    <property type="entry name" value="PAS_fold_3"/>
</dbReference>
<keyword evidence="6" id="KW-0285">Flavoprotein</keyword>
<dbReference type="Gene3D" id="3.30.565.10">
    <property type="entry name" value="Histidine kinase-like ATPase, C-terminal domain"/>
    <property type="match status" value="1"/>
</dbReference>
<feature type="domain" description="PAC" evidence="17">
    <location>
        <begin position="208"/>
        <end position="260"/>
    </location>
</feature>
<dbReference type="RefSeq" id="WP_202826965.1">
    <property type="nucleotide sequence ID" value="NZ_JAEUXJ010000007.1"/>
</dbReference>
<evidence type="ECO:0000256" key="3">
    <source>
        <dbReference type="ARBA" id="ARBA00022543"/>
    </source>
</evidence>
<feature type="domain" description="PAC" evidence="17">
    <location>
        <begin position="469"/>
        <end position="522"/>
    </location>
</feature>
<keyword evidence="14" id="KW-0843">Virulence</keyword>
<evidence type="ECO:0000313" key="19">
    <source>
        <dbReference type="Proteomes" id="UP000606490"/>
    </source>
</evidence>
<gene>
    <name evidence="18" type="ORF">JMJ55_18020</name>
</gene>
<dbReference type="CDD" id="cd00130">
    <property type="entry name" value="PAS"/>
    <property type="match status" value="3"/>
</dbReference>
<keyword evidence="9" id="KW-0677">Repeat</keyword>
<organism evidence="18 19">
    <name type="scientific">Belnapia mucosa</name>
    <dbReference type="NCBI Taxonomy" id="2804532"/>
    <lineage>
        <taxon>Bacteria</taxon>
        <taxon>Pseudomonadati</taxon>
        <taxon>Pseudomonadota</taxon>
        <taxon>Alphaproteobacteria</taxon>
        <taxon>Acetobacterales</taxon>
        <taxon>Roseomonadaceae</taxon>
        <taxon>Belnapia</taxon>
    </lineage>
</organism>
<keyword evidence="12" id="KW-0067">ATP-binding</keyword>
<dbReference type="EC" id="2.7.13.3" evidence="2"/>
<keyword evidence="15" id="KW-0675">Receptor</keyword>
<feature type="domain" description="PAC" evidence="17">
    <location>
        <begin position="342"/>
        <end position="393"/>
    </location>
</feature>
<keyword evidence="3" id="KW-0600">Photoreceptor protein</keyword>
<dbReference type="InterPro" id="IPR036890">
    <property type="entry name" value="HATPase_C_sf"/>
</dbReference>
<dbReference type="PANTHER" id="PTHR41523">
    <property type="entry name" value="TWO-COMPONENT SYSTEM SENSOR PROTEIN"/>
    <property type="match status" value="1"/>
</dbReference>
<dbReference type="SMART" id="SM00086">
    <property type="entry name" value="PAC"/>
    <property type="match status" value="2"/>
</dbReference>
<reference evidence="18 19" key="1">
    <citation type="submission" date="2021-01" db="EMBL/GenBank/DDBJ databases">
        <title>Belnapia mucosa sp. nov. and Belnapia arida sp. nov., isolated from the Tabernas Desert (Almeria, Spain).</title>
        <authorList>
            <person name="Molina-Menor E."/>
            <person name="Vidal-Verdu A."/>
            <person name="Calonge A."/>
            <person name="Satari L."/>
            <person name="Pereto Magraner J."/>
            <person name="Porcar Miralles M."/>
        </authorList>
    </citation>
    <scope>NUCLEOTIDE SEQUENCE [LARGE SCALE GENOMIC DNA]</scope>
    <source>
        <strain evidence="18 19">T6</strain>
    </source>
</reference>
<sequence length="715" mass="78703">MRGRNWAATPLGPGAAWLQSLRSLAELMLATPQPALLAWGPALTILYNDACRPIFGARHRDALGMPLAALLAEAGADSGPLLEAAMRGEAQRAPVPSPTGPRLFAWVPVRDEGGAVAGLYATEVAATVPTVESAEGSGARFRALASASSDAVYRMSADWREMRHLRGQDFIADTEDPSRTWLDRYIHPDDQPMVVAAIEEAVRTKGIFALEHRVRRLDGSLGWTFSRAAPMLDEAGRITEWFGTASDITERKRAEEALRQSQAEAGRQRRLYEAILTNTPDLAYIFDLDQRFIYANEGLLRMWGRSWEEAIGKTCLELGYPDWHAAMHGREIEQVVATRKPIRGQVPFTGTFGRRIYDYIFVPVLGADGRVEAVAGTTRDVTEQTETEAALRDSQARLSEALSAARMAAWRWDPVTDRSSFTGMEAEVFGLLPGTTLESSAEGQSLLHPEDVERHRALVREATRHGTAWHSEFRIIRPRDGRIAWLEERASAERDPDTGAVRMTGLVWDITERKEAEERQKLLSREVDHRAKNALAVVQSALRLTRAEDLPSYVRAVTGRVSALARAQTLLAEDRWHGADLRTLLEGELAPFIDADQRVILEGPRLAVPAPAAQPLAMAVHELATNAVKYGALSVPMGRLAVTWRVEGGLQGWLRLRWAEMGGPPVAAPPERRGFGSRVLEGTMRGQLGGTVTLNWQPAGLGCEMEIPLSRNAAD</sequence>
<dbReference type="InterPro" id="IPR011102">
    <property type="entry name" value="Sig_transdc_His_kinase_HWE"/>
</dbReference>
<evidence type="ECO:0000256" key="12">
    <source>
        <dbReference type="ARBA" id="ARBA00022840"/>
    </source>
</evidence>
<evidence type="ECO:0000256" key="11">
    <source>
        <dbReference type="ARBA" id="ARBA00022777"/>
    </source>
</evidence>
<dbReference type="EMBL" id="JAEUXJ010000007">
    <property type="protein sequence ID" value="MBL6457236.1"/>
    <property type="molecule type" value="Genomic_DNA"/>
</dbReference>